<dbReference type="Pfam" id="PF06455">
    <property type="entry name" value="NADH5_C"/>
    <property type="match status" value="1"/>
</dbReference>
<comment type="catalytic activity">
    <reaction evidence="15 16">
        <text>a ubiquinone + NADH + 5 H(+)(in) = a ubiquinol + NAD(+) + 4 H(+)(out)</text>
        <dbReference type="Rhea" id="RHEA:29091"/>
        <dbReference type="Rhea" id="RHEA-COMP:9565"/>
        <dbReference type="Rhea" id="RHEA-COMP:9566"/>
        <dbReference type="ChEBI" id="CHEBI:15378"/>
        <dbReference type="ChEBI" id="CHEBI:16389"/>
        <dbReference type="ChEBI" id="CHEBI:17976"/>
        <dbReference type="ChEBI" id="CHEBI:57540"/>
        <dbReference type="ChEBI" id="CHEBI:57945"/>
        <dbReference type="EC" id="7.1.1.2"/>
    </reaction>
</comment>
<dbReference type="PRINTS" id="PR01434">
    <property type="entry name" value="NADHDHGNASE5"/>
</dbReference>
<dbReference type="GO" id="GO:0005743">
    <property type="term" value="C:mitochondrial inner membrane"/>
    <property type="evidence" value="ECO:0007669"/>
    <property type="project" value="UniProtKB-SubCell"/>
</dbReference>
<evidence type="ECO:0000256" key="10">
    <source>
        <dbReference type="ARBA" id="ARBA00022989"/>
    </source>
</evidence>
<keyword evidence="7" id="KW-0999">Mitochondrion inner membrane</keyword>
<gene>
    <name evidence="20" type="primary">ND5</name>
</gene>
<evidence type="ECO:0000256" key="3">
    <source>
        <dbReference type="ARBA" id="ARBA00021096"/>
    </source>
</evidence>
<evidence type="ECO:0000256" key="2">
    <source>
        <dbReference type="ARBA" id="ARBA00012944"/>
    </source>
</evidence>
<feature type="transmembrane region" description="Helical" evidence="16">
    <location>
        <begin position="522"/>
        <end position="542"/>
    </location>
</feature>
<evidence type="ECO:0000256" key="5">
    <source>
        <dbReference type="ARBA" id="ARBA00022660"/>
    </source>
</evidence>
<dbReference type="InterPro" id="IPR018393">
    <property type="entry name" value="NADHpl_OxRdtase_5_subgr"/>
</dbReference>
<proteinExistence type="inferred from homology"/>
<reference evidence="20" key="1">
    <citation type="journal article" date="2015" name="BMC Evol. Biol.">
        <title>Biogeographic history and high-elevation adaptations inferred from the mitochondrial genome of Glyptosternoid fishes (Sisoridae, Siluriformes) from the southeastern Tibetan Plateau.</title>
        <authorList>
            <person name="Ma X."/>
            <person name="Kang J."/>
            <person name="Chen W."/>
            <person name="Zhou C."/>
            <person name="He S."/>
        </authorList>
    </citation>
    <scope>NUCLEOTIDE SEQUENCE</scope>
</reference>
<feature type="transmembrane region" description="Helical" evidence="16">
    <location>
        <begin position="491"/>
        <end position="510"/>
    </location>
</feature>
<protein>
    <recommendedName>
        <fullName evidence="3 16">NADH-ubiquinone oxidoreductase chain 5</fullName>
        <ecNumber evidence="2 16">7.1.1.2</ecNumber>
    </recommendedName>
</protein>
<evidence type="ECO:0000256" key="6">
    <source>
        <dbReference type="ARBA" id="ARBA00022692"/>
    </source>
</evidence>
<dbReference type="GO" id="GO:0042773">
    <property type="term" value="P:ATP synthesis coupled electron transport"/>
    <property type="evidence" value="ECO:0007669"/>
    <property type="project" value="InterPro"/>
</dbReference>
<evidence type="ECO:0000256" key="9">
    <source>
        <dbReference type="ARBA" id="ARBA00022982"/>
    </source>
</evidence>
<keyword evidence="11 16" id="KW-0520">NAD</keyword>
<evidence type="ECO:0000256" key="16">
    <source>
        <dbReference type="RuleBase" id="RU003404"/>
    </source>
</evidence>
<evidence type="ECO:0000256" key="1">
    <source>
        <dbReference type="ARBA" id="ARBA00004448"/>
    </source>
</evidence>
<keyword evidence="14 16" id="KW-0472">Membrane</keyword>
<evidence type="ECO:0000259" key="17">
    <source>
        <dbReference type="Pfam" id="PF00361"/>
    </source>
</evidence>
<organism evidence="20">
    <name type="scientific">Creteuchiloglanis gongshanensis</name>
    <dbReference type="NCBI Taxonomy" id="400079"/>
    <lineage>
        <taxon>Eukaryota</taxon>
        <taxon>Metazoa</taxon>
        <taxon>Chordata</taxon>
        <taxon>Craniata</taxon>
        <taxon>Vertebrata</taxon>
        <taxon>Euteleostomi</taxon>
        <taxon>Actinopterygii</taxon>
        <taxon>Neopterygii</taxon>
        <taxon>Teleostei</taxon>
        <taxon>Ostariophysi</taxon>
        <taxon>Siluriformes</taxon>
        <taxon>Sisoridae</taxon>
        <taxon>Glyptosterninae</taxon>
        <taxon>Creteuchiloglanis</taxon>
    </lineage>
</organism>
<keyword evidence="10 16" id="KW-1133">Transmembrane helix</keyword>
<feature type="transmembrane region" description="Helical" evidence="16">
    <location>
        <begin position="213"/>
        <end position="233"/>
    </location>
</feature>
<feature type="transmembrane region" description="Helical" evidence="16">
    <location>
        <begin position="6"/>
        <end position="26"/>
    </location>
</feature>
<dbReference type="NCBIfam" id="TIGR01974">
    <property type="entry name" value="NDH_I_L"/>
    <property type="match status" value="1"/>
</dbReference>
<evidence type="ECO:0000256" key="8">
    <source>
        <dbReference type="ARBA" id="ARBA00022967"/>
    </source>
</evidence>
<evidence type="ECO:0000256" key="11">
    <source>
        <dbReference type="ARBA" id="ARBA00023027"/>
    </source>
</evidence>
<dbReference type="GO" id="GO:0008137">
    <property type="term" value="F:NADH dehydrogenase (ubiquinone) activity"/>
    <property type="evidence" value="ECO:0007669"/>
    <property type="project" value="UniProtKB-EC"/>
</dbReference>
<evidence type="ECO:0000313" key="21">
    <source>
        <dbReference type="EMBL" id="ANN44628.1"/>
    </source>
</evidence>
<feature type="transmembrane region" description="Helical" evidence="16">
    <location>
        <begin position="589"/>
        <end position="607"/>
    </location>
</feature>
<dbReference type="GO" id="GO:0003954">
    <property type="term" value="F:NADH dehydrogenase activity"/>
    <property type="evidence" value="ECO:0007669"/>
    <property type="project" value="TreeGrafter"/>
</dbReference>
<evidence type="ECO:0000256" key="13">
    <source>
        <dbReference type="ARBA" id="ARBA00023128"/>
    </source>
</evidence>
<evidence type="ECO:0000256" key="7">
    <source>
        <dbReference type="ARBA" id="ARBA00022792"/>
    </source>
</evidence>
<dbReference type="EMBL" id="KU160626">
    <property type="protein sequence ID" value="ANN44628.1"/>
    <property type="molecule type" value="Genomic_DNA"/>
</dbReference>
<evidence type="ECO:0000313" key="20">
    <source>
        <dbReference type="EMBL" id="AKO72203.1"/>
    </source>
</evidence>
<keyword evidence="5" id="KW-0679">Respiratory chain</keyword>
<evidence type="ECO:0000256" key="12">
    <source>
        <dbReference type="ARBA" id="ARBA00023075"/>
    </source>
</evidence>
<sequence length="608" mass="67433">MLNTIATTSLLLTLVILVWPIIMTLNPKPFDRTWATKHVKAAVVTAFFINMLPLIIFLDQGTETVITTWNWMNTANFDINMSFKFDNYSLIFTPIALYVTWSILEFASWYMHSDPHLNRFFKYLLLFLVAMIILVTANNLFQLFIGWEGVGIMSFLLIGWWHGRADANTAALQAVLYNRVGDVGLILAIAWIAMNLNSWELPQIFLLSKDLDLTIPLMGIILAAAGKSAQFGLHPWLPSAMEGPTPVSALLHSSTMVVAGIFLLIRLHPLMENNQFILTTCLCLGALTTLFTATCALTQNDIKKIVAFSTSSQLGLMMVTIGLNQPQLAFLHICTHAFFKAMLFLCSGSIIHSLNDEQDIRKMGGLHKLMPFTTSCLIIGSLALTGMPFLAGFFSKDAIIEALNTSHLNAWALILTLIATSFTAVYSLRVVFFVIMGSPRFPSLSPINENDKTMTAPIERLAWGSIVSGLIITSNFLPLKTPTMTMTPQMKLAALIVTIMGVIIALTLANTASKQTKITPTLALYNFSNMLGFFPNIIHRAMPKLTLTLGKQATKIDRQWLEIGPKTLHPAHHRLTSFFDSPDQDSVKVYMASYLISMVLITALLAMT</sequence>
<feature type="domain" description="NADH dehydrogenase subunit 5 C-terminal" evidence="19">
    <location>
        <begin position="426"/>
        <end position="604"/>
    </location>
</feature>
<dbReference type="EC" id="7.1.1.2" evidence="2 16"/>
<evidence type="ECO:0000259" key="18">
    <source>
        <dbReference type="Pfam" id="PF00662"/>
    </source>
</evidence>
<feature type="transmembrane region" description="Helical" evidence="16">
    <location>
        <begin position="175"/>
        <end position="193"/>
    </location>
</feature>
<feature type="transmembrane region" description="Helical" evidence="16">
    <location>
        <begin position="120"/>
        <end position="137"/>
    </location>
</feature>
<name>A0A0R7FFK3_9TELE</name>
<keyword evidence="4 16" id="KW-0813">Transport</keyword>
<comment type="subcellular location">
    <subcellularLocation>
        <location evidence="1">Mitochondrion inner membrane</location>
        <topology evidence="1">Multi-pass membrane protein</topology>
    </subcellularLocation>
</comment>
<geneLocation type="mitochondrion" evidence="20"/>
<feature type="transmembrane region" description="Helical" evidence="16">
    <location>
        <begin position="245"/>
        <end position="265"/>
    </location>
</feature>
<dbReference type="Pfam" id="PF00662">
    <property type="entry name" value="Proton_antipo_N"/>
    <property type="match status" value="1"/>
</dbReference>
<dbReference type="InterPro" id="IPR003945">
    <property type="entry name" value="NU5C-like"/>
</dbReference>
<feature type="transmembrane region" description="Helical" evidence="16">
    <location>
        <begin position="372"/>
        <end position="391"/>
    </location>
</feature>
<comment type="similarity">
    <text evidence="16">Belongs to the complex I subunit 5 family.</text>
</comment>
<dbReference type="EMBL" id="KP872697">
    <property type="protein sequence ID" value="AKO72203.1"/>
    <property type="molecule type" value="Genomic_DNA"/>
</dbReference>
<evidence type="ECO:0000256" key="14">
    <source>
        <dbReference type="ARBA" id="ARBA00023136"/>
    </source>
</evidence>
<evidence type="ECO:0000259" key="19">
    <source>
        <dbReference type="Pfam" id="PF06455"/>
    </source>
</evidence>
<dbReference type="RefSeq" id="YP_009182867.1">
    <property type="nucleotide sequence ID" value="NC_028516.1"/>
</dbReference>
<dbReference type="CTD" id="4540"/>
<feature type="transmembrane region" description="Helical" evidence="16">
    <location>
        <begin position="305"/>
        <end position="323"/>
    </location>
</feature>
<keyword evidence="9" id="KW-0249">Electron transport</keyword>
<evidence type="ECO:0000256" key="15">
    <source>
        <dbReference type="ARBA" id="ARBA00049551"/>
    </source>
</evidence>
<keyword evidence="13 16" id="KW-0496">Mitochondrion</keyword>
<feature type="transmembrane region" description="Helical" evidence="16">
    <location>
        <begin position="277"/>
        <end position="298"/>
    </location>
</feature>
<dbReference type="InterPro" id="IPR010934">
    <property type="entry name" value="NADH_DH_su5_C"/>
</dbReference>
<evidence type="ECO:0000256" key="4">
    <source>
        <dbReference type="ARBA" id="ARBA00022448"/>
    </source>
</evidence>
<feature type="transmembrane region" description="Helical" evidence="16">
    <location>
        <begin position="329"/>
        <end position="351"/>
    </location>
</feature>
<dbReference type="Pfam" id="PF00361">
    <property type="entry name" value="Proton_antipo_M"/>
    <property type="match status" value="1"/>
</dbReference>
<dbReference type="InterPro" id="IPR001750">
    <property type="entry name" value="ND/Mrp_TM"/>
</dbReference>
<feature type="transmembrane region" description="Helical" evidence="16">
    <location>
        <begin position="461"/>
        <end position="479"/>
    </location>
</feature>
<dbReference type="AlphaFoldDB" id="A0A0R7FFK3"/>
<feature type="domain" description="NADH:quinone oxidoreductase/Mrp antiporter transmembrane" evidence="17">
    <location>
        <begin position="137"/>
        <end position="421"/>
    </location>
</feature>
<comment type="function">
    <text evidence="16">Core subunit of the mitochondrial membrane respiratory chain NADH dehydrogenase (Complex I) which catalyzes electron transfer from NADH through the respiratory chain, using ubiquinone as an electron acceptor. Essential for the catalytic activity and assembly of complex I.</text>
</comment>
<accession>A0A0R7FFK3</accession>
<keyword evidence="12 16" id="KW-0830">Ubiquinone</keyword>
<feature type="domain" description="NADH-Ubiquinone oxidoreductase (complex I) chain 5 N-terminal" evidence="18">
    <location>
        <begin position="71"/>
        <end position="121"/>
    </location>
</feature>
<feature type="transmembrane region" description="Helical" evidence="16">
    <location>
        <begin position="88"/>
        <end position="108"/>
    </location>
</feature>
<dbReference type="PANTHER" id="PTHR42829">
    <property type="entry name" value="NADH-UBIQUINONE OXIDOREDUCTASE CHAIN 5"/>
    <property type="match status" value="1"/>
</dbReference>
<dbReference type="GeneID" id="26374816"/>
<feature type="transmembrane region" description="Helical" evidence="16">
    <location>
        <begin position="143"/>
        <end position="163"/>
    </location>
</feature>
<dbReference type="InterPro" id="IPR001516">
    <property type="entry name" value="Proton_antipo_N"/>
</dbReference>
<dbReference type="GO" id="GO:0015990">
    <property type="term" value="P:electron transport coupled proton transport"/>
    <property type="evidence" value="ECO:0007669"/>
    <property type="project" value="TreeGrafter"/>
</dbReference>
<reference evidence="21" key="2">
    <citation type="journal article" date="2016" name="Mitochondrial DNA Part B Resour">
        <title>The complete mitochondrial genome of Pareuchiloglanis gongshanensis (Siluriformes, Sisoridae, Pareuchiloglanis): genome characterization and phylogenetic analysis.</title>
        <authorList>
            <person name="Bo L."/>
            <person name="Jiabo Z."/>
            <person name="Zhifu T."/>
        </authorList>
    </citation>
    <scope>NUCLEOTIDE SEQUENCE</scope>
</reference>
<keyword evidence="6 16" id="KW-0812">Transmembrane</keyword>
<keyword evidence="8" id="KW-1278">Translocase</keyword>
<dbReference type="PANTHER" id="PTHR42829:SF2">
    <property type="entry name" value="NADH-UBIQUINONE OXIDOREDUCTASE CHAIN 5"/>
    <property type="match status" value="1"/>
</dbReference>
<feature type="transmembrane region" description="Helical" evidence="16">
    <location>
        <begin position="38"/>
        <end position="58"/>
    </location>
</feature>
<feature type="transmembrane region" description="Helical" evidence="16">
    <location>
        <begin position="411"/>
        <end position="435"/>
    </location>
</feature>